<accession>A0A1B7VYS4</accession>
<dbReference type="PATRIC" id="fig|1710894.3.peg.2920"/>
<sequence length="1158" mass="126001">MSKKGQALNKNISIVRRFIQQFLATIKRQIIGLLRTVFVTRKHQRAGNAGFVLPTVTMVSVVVVLLTTAIMFRSFDRAKNASNVRVNQMVMNSAAPAIDRAKAKLNKLFKDQRLSRATPTERELDNVLVDKISEYTFGDERNLIVNCYDPSSGLKHQGICSSDKELKTAWEFPIDTDNNGRFDSYTLYGIYYKNPALSGTSFVKRNPVQARAIPMTITSTGGSCPNNNTAISASLAGVNGWFKGNKSLSLVKGFFVYTVTVPITSTENLPNNPPYEKASNSKGFSALEYEQDKIKRSLLNNAVIYQDDLYLTAEDADFKLNGGIFTNGNLLAGSTSGKSIKIYQVSSKDSCFYEADNAKITVGGNIATVGASGSTKFDLFPGKGVTPTQAQAISLSGNESVTDATTDVAYNNLAYVQRVNSLVAAQKANSADSDPSEVKKGIERIKAAIGLSSYTSDQIDKIRSEQLTLYFQKRTRRVPVKDTDGTTSPLQGTGDSLRPKDAWIYPTDPNNGKTGTGYTGLTLKTAGSTLLPAATEPSLLLKNGKEQLLGDRIRVGNNLPQLWWKNPQVVGPDPGQFVGPDPGDIQDISGIKWDSWDSNKPSTQNRYRFSRIQNLADAGSTDRDRDWELAAAKVPDNPQDPVGGLRVVTGAGIYLRTGDTAATTDFTTPIPGFTVPASTTIYDGALPEPPDSTSPDANTPDLKMRASAVYHYKQAGYSQTAPKPIACVSSFYYDASKSTTKNSKNKFGLPAGFDGSLPDNNGLSNNGIVYGPPTKSVSNYQAVLNYQSTLKYNNGRSIDDGLLAGALAATAANRTLSQQSTIDTAICALQILDESISFTDTVIPYGAIFEVKDNESLTNSSTVLDLGQLKGKTIGSATPPQEYLIPNSGIIYATRDDALVGKNKNAIILTNGSDISRESSYRDAEKGLIVATNLPLYIKGDFNLHTQEEFNTPLNSTWGNFYTRSDRNPNFACRPNDPKLKINGVDSCPTGDKWRSAAVISDSITLLSNSYTNAGTTAADTTYNAILVSGDTEQCGTGKCGLEDYVRFPENWNGKTAKISGIFMQQKKSIYDTSYTPNSTPPIRNWSYDVGILRQSPDLLAQKLIADTSDPPNEYFREVDRDDPWIQNLLCAKDNTNPTNPNKPYIIDKKQRPSMCQS</sequence>
<feature type="region of interest" description="Disordered" evidence="1">
    <location>
        <begin position="480"/>
        <end position="501"/>
    </location>
</feature>
<proteinExistence type="predicted"/>
<comment type="caution">
    <text evidence="3">The sequence shown here is derived from an EMBL/GenBank/DDBJ whole genome shotgun (WGS) entry which is preliminary data.</text>
</comment>
<dbReference type="AlphaFoldDB" id="A0A1B7VYS4"/>
<keyword evidence="2" id="KW-0472">Membrane</keyword>
<dbReference type="STRING" id="1803587.GCA_001593825_02668"/>
<feature type="transmembrane region" description="Helical" evidence="2">
    <location>
        <begin position="51"/>
        <end position="72"/>
    </location>
</feature>
<name>A0A1B7VYS4_APHFL</name>
<organism evidence="3 4">
    <name type="scientific">Aphanizomenon flos-aquae LD13</name>
    <dbReference type="NCBI Taxonomy" id="1710894"/>
    <lineage>
        <taxon>Bacteria</taxon>
        <taxon>Bacillati</taxon>
        <taxon>Cyanobacteriota</taxon>
        <taxon>Cyanophyceae</taxon>
        <taxon>Nostocales</taxon>
        <taxon>Aphanizomenonaceae</taxon>
        <taxon>Aphanizomenon</taxon>
    </lineage>
</organism>
<dbReference type="EMBL" id="LJOY01000016">
    <property type="protein sequence ID" value="OBQ26115.1"/>
    <property type="molecule type" value="Genomic_DNA"/>
</dbReference>
<keyword evidence="2" id="KW-0812">Transmembrane</keyword>
<evidence type="ECO:0000313" key="4">
    <source>
        <dbReference type="Proteomes" id="UP000092382"/>
    </source>
</evidence>
<evidence type="ECO:0000313" key="3">
    <source>
        <dbReference type="EMBL" id="OBQ26115.1"/>
    </source>
</evidence>
<evidence type="ECO:0000256" key="2">
    <source>
        <dbReference type="SAM" id="Phobius"/>
    </source>
</evidence>
<feature type="compositionally biased region" description="Polar residues" evidence="1">
    <location>
        <begin position="485"/>
        <end position="494"/>
    </location>
</feature>
<protein>
    <submittedName>
        <fullName evidence="3">Uncharacterized protein</fullName>
    </submittedName>
</protein>
<dbReference type="Proteomes" id="UP000092382">
    <property type="component" value="Unassembled WGS sequence"/>
</dbReference>
<evidence type="ECO:0000256" key="1">
    <source>
        <dbReference type="SAM" id="MobiDB-lite"/>
    </source>
</evidence>
<reference evidence="3 4" key="1">
    <citation type="submission" date="2015-09" db="EMBL/GenBank/DDBJ databases">
        <title>Whole genome shotgun sequence assembly of Aphanizomenon flos-aquae UKL13.</title>
        <authorList>
            <person name="Driscoll C."/>
        </authorList>
    </citation>
    <scope>NUCLEOTIDE SEQUENCE [LARGE SCALE GENOMIC DNA]</scope>
    <source>
        <strain evidence="3">MDT13</strain>
    </source>
</reference>
<feature type="region of interest" description="Disordered" evidence="1">
    <location>
        <begin position="1135"/>
        <end position="1158"/>
    </location>
</feature>
<gene>
    <name evidence="3" type="ORF">AN481_06870</name>
</gene>
<keyword evidence="2" id="KW-1133">Transmembrane helix</keyword>
<dbReference type="InterPro" id="IPR049774">
    <property type="entry name" value="EPS_HpsA-like"/>
</dbReference>
<dbReference type="NCBIfam" id="NF038301">
    <property type="entry name" value="EPS_HpsA"/>
    <property type="match status" value="1"/>
</dbReference>